<evidence type="ECO:0000313" key="3">
    <source>
        <dbReference type="WBParaSite" id="TMUE_3000013421.1"/>
    </source>
</evidence>
<dbReference type="PANTHER" id="PTHR10504">
    <property type="entry name" value="BACTERICIDAL PERMEABILITY-INCREASING BPI PROTEIN-RELATED"/>
    <property type="match status" value="1"/>
</dbReference>
<dbReference type="GO" id="GO:0008289">
    <property type="term" value="F:lipid binding"/>
    <property type="evidence" value="ECO:0007669"/>
    <property type="project" value="InterPro"/>
</dbReference>
<dbReference type="InterPro" id="IPR017943">
    <property type="entry name" value="Bactericidal_perm-incr_a/b_dom"/>
</dbReference>
<dbReference type="WBParaSite" id="TMUE_3000013421.1">
    <property type="protein sequence ID" value="TMUE_3000013421.1"/>
    <property type="gene ID" value="WBGene00301912"/>
</dbReference>
<accession>A0A5S6R187</accession>
<reference evidence="3" key="1">
    <citation type="submission" date="2019-12" db="UniProtKB">
        <authorList>
            <consortium name="WormBaseParasite"/>
        </authorList>
    </citation>
    <scope>IDENTIFICATION</scope>
</reference>
<dbReference type="AlphaFoldDB" id="A0A5S6R187"/>
<dbReference type="GO" id="GO:0005615">
    <property type="term" value="C:extracellular space"/>
    <property type="evidence" value="ECO:0007669"/>
    <property type="project" value="TreeGrafter"/>
</dbReference>
<dbReference type="PANTHER" id="PTHR10504:SF133">
    <property type="entry name" value="LIPID-BINDING SERUM GLYCOPROTEIN C-TERMINAL DOMAIN-CONTAINING PROTEIN"/>
    <property type="match status" value="1"/>
</dbReference>
<evidence type="ECO:0000313" key="2">
    <source>
        <dbReference type="Proteomes" id="UP000046395"/>
    </source>
</evidence>
<protein>
    <submittedName>
        <fullName evidence="3">BPI2 domain-containing protein</fullName>
    </submittedName>
</protein>
<dbReference type="Gene3D" id="3.15.20.10">
    <property type="entry name" value="Bactericidal permeability-increasing protein, domain 2"/>
    <property type="match status" value="1"/>
</dbReference>
<keyword evidence="2" id="KW-1185">Reference proteome</keyword>
<dbReference type="STRING" id="70415.A0A5S6R187"/>
<evidence type="ECO:0000259" key="1">
    <source>
        <dbReference type="SMART" id="SM00329"/>
    </source>
</evidence>
<name>A0A5S6R187_TRIMR</name>
<dbReference type="InterPro" id="IPR001124">
    <property type="entry name" value="Lipid-bd_serum_glycop_C"/>
</dbReference>
<dbReference type="Proteomes" id="UP000046395">
    <property type="component" value="Unassembled WGS sequence"/>
</dbReference>
<feature type="domain" description="Lipid-binding serum glycoprotein C-terminal" evidence="1">
    <location>
        <begin position="316"/>
        <end position="526"/>
    </location>
</feature>
<dbReference type="Pfam" id="PF02886">
    <property type="entry name" value="LBP_BPI_CETP_C"/>
    <property type="match status" value="1"/>
</dbReference>
<dbReference type="InterPro" id="IPR032942">
    <property type="entry name" value="BPI/LBP/Plunc"/>
</dbReference>
<organism evidence="2 3">
    <name type="scientific">Trichuris muris</name>
    <name type="common">Mouse whipworm</name>
    <dbReference type="NCBI Taxonomy" id="70415"/>
    <lineage>
        <taxon>Eukaryota</taxon>
        <taxon>Metazoa</taxon>
        <taxon>Ecdysozoa</taxon>
        <taxon>Nematoda</taxon>
        <taxon>Enoplea</taxon>
        <taxon>Dorylaimia</taxon>
        <taxon>Trichinellida</taxon>
        <taxon>Trichuridae</taxon>
        <taxon>Trichuris</taxon>
    </lineage>
</organism>
<proteinExistence type="predicted"/>
<dbReference type="SUPFAM" id="SSF55394">
    <property type="entry name" value="Bactericidal permeability-increasing protein, BPI"/>
    <property type="match status" value="2"/>
</dbReference>
<sequence>MNSCQKELVTRKTGSLRRSKRNGGYFGSLTAVSVAPLYGRLVDYIRSILVALREMHLWPLLLLSALCNANEPGIRVLLTKTGIDEVLNTWKRMFLKRMAYSEPVKLRIYGLRDYIVINNLRAGRIAPHFELKASIEQGVGFRFSVNRMNIDYYGNLVPYSTQEQSVAMQANVPELSFDAVIKVDNANGVLTPKMLSCEASAPYSASLQFNGPIPRALHALSLLHPPVLQGFVERALCRHIATSLFPPFRSIFNMPAKKLRLIENYYLDYSLIGSPLIGSDFFETAYNGEVFMDRGFKHTATLAVQPPPFPADMNPSQHPAMVHILMSNYTLNTLLYSLYRAGKFNMAVNHKTSPDSFVNYLKTGCQESQICAGTIFPSLGDKYPNSTLDMQIKLHKAPTAVFKAGAVEIVTVSSMKGSVRSQRNRQYYFFSAQMKLVTNVKRVRLRHYYVDGDISFDQLELSNVQSDVPGIDRATMSFVVSYALDLLVKPDMHRKLKNGMKIPKTTILEMTNGLVTVQPDRLVVSFQLCHQLNCDRSTVGNARSAADHRTTSSTYDVY</sequence>
<dbReference type="Gene3D" id="3.15.10.10">
    <property type="entry name" value="Bactericidal permeability-increasing protein, domain 1"/>
    <property type="match status" value="1"/>
</dbReference>
<dbReference type="SMART" id="SM00329">
    <property type="entry name" value="BPI2"/>
    <property type="match status" value="1"/>
</dbReference>